<accession>A0A0E4H1R1</accession>
<dbReference type="PANTHER" id="PTHR30466:SF1">
    <property type="entry name" value="FMN REDUCTASE (NADH) RUTF"/>
    <property type="match status" value="1"/>
</dbReference>
<comment type="similarity">
    <text evidence="1">Belongs to the non-flavoprotein flavin reductase family.</text>
</comment>
<dbReference type="SMART" id="SM00903">
    <property type="entry name" value="Flavin_Reduct"/>
    <property type="match status" value="1"/>
</dbReference>
<keyword evidence="2" id="KW-0560">Oxidoreductase</keyword>
<dbReference type="Gene3D" id="2.30.110.10">
    <property type="entry name" value="Electron Transport, Fmn-binding Protein, Chain A"/>
    <property type="match status" value="1"/>
</dbReference>
<dbReference type="InterPro" id="IPR002563">
    <property type="entry name" value="Flavin_Rdtase-like_dom"/>
</dbReference>
<dbReference type="AlphaFoldDB" id="A0A0E4H1R1"/>
<dbReference type="STRING" id="141349.BN1232_05920"/>
<dbReference type="GO" id="GO:0006208">
    <property type="term" value="P:pyrimidine nucleobase catabolic process"/>
    <property type="evidence" value="ECO:0007669"/>
    <property type="project" value="TreeGrafter"/>
</dbReference>
<evidence type="ECO:0000313" key="4">
    <source>
        <dbReference type="EMBL" id="CQD23904.1"/>
    </source>
</evidence>
<dbReference type="RefSeq" id="WP_090609744.1">
    <property type="nucleotide sequence ID" value="NZ_CTEE01000002.1"/>
</dbReference>
<name>A0A0E4H1R1_MYCLN</name>
<feature type="domain" description="Flavin reductase like" evidence="3">
    <location>
        <begin position="18"/>
        <end position="161"/>
    </location>
</feature>
<proteinExistence type="inferred from homology"/>
<evidence type="ECO:0000259" key="3">
    <source>
        <dbReference type="SMART" id="SM00903"/>
    </source>
</evidence>
<evidence type="ECO:0000256" key="1">
    <source>
        <dbReference type="ARBA" id="ARBA00008898"/>
    </source>
</evidence>
<dbReference type="EMBL" id="CTEE01000002">
    <property type="protein sequence ID" value="CQD23904.1"/>
    <property type="molecule type" value="Genomic_DNA"/>
</dbReference>
<protein>
    <submittedName>
        <fullName evidence="4">Flavin reductase domain-containing protein</fullName>
    </submittedName>
</protein>
<organism evidence="4 5">
    <name type="scientific">Mycobacterium lentiflavum</name>
    <dbReference type="NCBI Taxonomy" id="141349"/>
    <lineage>
        <taxon>Bacteria</taxon>
        <taxon>Bacillati</taxon>
        <taxon>Actinomycetota</taxon>
        <taxon>Actinomycetes</taxon>
        <taxon>Mycobacteriales</taxon>
        <taxon>Mycobacteriaceae</taxon>
        <taxon>Mycobacterium</taxon>
        <taxon>Mycobacterium simiae complex</taxon>
    </lineage>
</organism>
<dbReference type="InterPro" id="IPR012349">
    <property type="entry name" value="Split_barrel_FMN-bd"/>
</dbReference>
<reference evidence="4 5" key="1">
    <citation type="submission" date="2015-03" db="EMBL/GenBank/DDBJ databases">
        <authorList>
            <person name="Urmite Genomes"/>
        </authorList>
    </citation>
    <scope>NUCLEOTIDE SEQUENCE [LARGE SCALE GENOMIC DNA]</scope>
    <source>
        <strain evidence="4 5">CSUR P1491</strain>
    </source>
</reference>
<gene>
    <name evidence="4" type="ORF">BN1232_05920</name>
</gene>
<dbReference type="Proteomes" id="UP000199251">
    <property type="component" value="Unassembled WGS sequence"/>
</dbReference>
<dbReference type="GO" id="GO:0042602">
    <property type="term" value="F:riboflavin reductase (NADPH) activity"/>
    <property type="evidence" value="ECO:0007669"/>
    <property type="project" value="TreeGrafter"/>
</dbReference>
<dbReference type="SUPFAM" id="SSF50475">
    <property type="entry name" value="FMN-binding split barrel"/>
    <property type="match status" value="1"/>
</dbReference>
<dbReference type="OrthoDB" id="3414915at2"/>
<dbReference type="InterPro" id="IPR050268">
    <property type="entry name" value="NADH-dep_flavin_reductase"/>
</dbReference>
<evidence type="ECO:0000256" key="2">
    <source>
        <dbReference type="ARBA" id="ARBA00023002"/>
    </source>
</evidence>
<sequence>MCVSNDADTAKQLFREAMSRFPSGVTLVTTVDADGDPRGFTATAFAGVSVEPPLVLTCLDRTADCHSAFFAARTFAVNILGSQHRALALKFATKGADKFAGAPFTDTALGSPGLIDSVATVDCETEQLVEAGDHIVLFGRVRDIRLGEARPVVYADRTFHDMA</sequence>
<dbReference type="GO" id="GO:0010181">
    <property type="term" value="F:FMN binding"/>
    <property type="evidence" value="ECO:0007669"/>
    <property type="project" value="InterPro"/>
</dbReference>
<dbReference type="PANTHER" id="PTHR30466">
    <property type="entry name" value="FLAVIN REDUCTASE"/>
    <property type="match status" value="1"/>
</dbReference>
<dbReference type="Pfam" id="PF01613">
    <property type="entry name" value="Flavin_Reduct"/>
    <property type="match status" value="1"/>
</dbReference>
<evidence type="ECO:0000313" key="5">
    <source>
        <dbReference type="Proteomes" id="UP000199251"/>
    </source>
</evidence>